<comment type="similarity">
    <text evidence="2">Belongs to the major facilitator superfamily. Monocarboxylate porter (TC 2.A.1.13) family.</text>
</comment>
<feature type="transmembrane region" description="Helical" evidence="3">
    <location>
        <begin position="190"/>
        <end position="210"/>
    </location>
</feature>
<keyword evidence="3" id="KW-0812">Transmembrane</keyword>
<feature type="transmembrane region" description="Helical" evidence="3">
    <location>
        <begin position="336"/>
        <end position="354"/>
    </location>
</feature>
<feature type="transmembrane region" description="Helical" evidence="3">
    <location>
        <begin position="309"/>
        <end position="329"/>
    </location>
</feature>
<dbReference type="SUPFAM" id="SSF103473">
    <property type="entry name" value="MFS general substrate transporter"/>
    <property type="match status" value="1"/>
</dbReference>
<keyword evidence="3" id="KW-1133">Transmembrane helix</keyword>
<dbReference type="InterPro" id="IPR036259">
    <property type="entry name" value="MFS_trans_sf"/>
</dbReference>
<organism evidence="5 6">
    <name type="scientific">Filobasidium floriforme</name>
    <dbReference type="NCBI Taxonomy" id="5210"/>
    <lineage>
        <taxon>Eukaryota</taxon>
        <taxon>Fungi</taxon>
        <taxon>Dikarya</taxon>
        <taxon>Basidiomycota</taxon>
        <taxon>Agaricomycotina</taxon>
        <taxon>Tremellomycetes</taxon>
        <taxon>Filobasidiales</taxon>
        <taxon>Filobasidiaceae</taxon>
        <taxon>Filobasidium</taxon>
    </lineage>
</organism>
<feature type="transmembrane region" description="Helical" evidence="3">
    <location>
        <begin position="268"/>
        <end position="289"/>
    </location>
</feature>
<dbReference type="PANTHER" id="PTHR11360:SF305">
    <property type="entry name" value="MAJOR FACILITATOR SUPERFAMILY (MFS) PROFILE DOMAIN-CONTAINING PROTEIN"/>
    <property type="match status" value="1"/>
</dbReference>
<dbReference type="AlphaFoldDB" id="A0A8K0JH63"/>
<dbReference type="PANTHER" id="PTHR11360">
    <property type="entry name" value="MONOCARBOXYLATE TRANSPORTER"/>
    <property type="match status" value="1"/>
</dbReference>
<comment type="subcellular location">
    <subcellularLocation>
        <location evidence="1">Membrane</location>
        <topology evidence="1">Multi-pass membrane protein</topology>
    </subcellularLocation>
</comment>
<feature type="transmembrane region" description="Helical" evidence="3">
    <location>
        <begin position="133"/>
        <end position="151"/>
    </location>
</feature>
<dbReference type="PROSITE" id="PS50850">
    <property type="entry name" value="MFS"/>
    <property type="match status" value="1"/>
</dbReference>
<feature type="transmembrane region" description="Helical" evidence="3">
    <location>
        <begin position="63"/>
        <end position="85"/>
    </location>
</feature>
<gene>
    <name evidence="5" type="ORF">FFLO_05313</name>
</gene>
<evidence type="ECO:0000259" key="4">
    <source>
        <dbReference type="PROSITE" id="PS50850"/>
    </source>
</evidence>
<dbReference type="EMBL" id="JABELV010000131">
    <property type="protein sequence ID" value="KAG7529908.1"/>
    <property type="molecule type" value="Genomic_DNA"/>
</dbReference>
<feature type="transmembrane region" description="Helical" evidence="3">
    <location>
        <begin position="433"/>
        <end position="453"/>
    </location>
</feature>
<reference evidence="5" key="1">
    <citation type="submission" date="2020-04" db="EMBL/GenBank/DDBJ databases">
        <title>Analysis of mating type loci in Filobasidium floriforme.</title>
        <authorList>
            <person name="Nowrousian M."/>
        </authorList>
    </citation>
    <scope>NUCLEOTIDE SEQUENCE</scope>
    <source>
        <strain evidence="5">CBS 6242</strain>
    </source>
</reference>
<dbReference type="GO" id="GO:0016020">
    <property type="term" value="C:membrane"/>
    <property type="evidence" value="ECO:0007669"/>
    <property type="project" value="UniProtKB-SubCell"/>
</dbReference>
<dbReference type="InterPro" id="IPR050327">
    <property type="entry name" value="Proton-linked_MCT"/>
</dbReference>
<comment type="caution">
    <text evidence="5">The sequence shown here is derived from an EMBL/GenBank/DDBJ whole genome shotgun (WGS) entry which is preliminary data.</text>
</comment>
<dbReference type="InterPro" id="IPR011701">
    <property type="entry name" value="MFS"/>
</dbReference>
<proteinExistence type="inferred from homology"/>
<evidence type="ECO:0000256" key="1">
    <source>
        <dbReference type="ARBA" id="ARBA00004141"/>
    </source>
</evidence>
<dbReference type="Proteomes" id="UP000812966">
    <property type="component" value="Unassembled WGS sequence"/>
</dbReference>
<evidence type="ECO:0000313" key="5">
    <source>
        <dbReference type="EMBL" id="KAG7529908.1"/>
    </source>
</evidence>
<feature type="transmembrane region" description="Helical" evidence="3">
    <location>
        <begin position="397"/>
        <end position="421"/>
    </location>
</feature>
<feature type="domain" description="Major facilitator superfamily (MFS) profile" evidence="4">
    <location>
        <begin position="268"/>
        <end position="463"/>
    </location>
</feature>
<keyword evidence="6" id="KW-1185">Reference proteome</keyword>
<evidence type="ECO:0000313" key="6">
    <source>
        <dbReference type="Proteomes" id="UP000812966"/>
    </source>
</evidence>
<dbReference type="Gene3D" id="1.20.1250.20">
    <property type="entry name" value="MFS general substrate transporter like domains"/>
    <property type="match status" value="2"/>
</dbReference>
<evidence type="ECO:0000256" key="2">
    <source>
        <dbReference type="ARBA" id="ARBA00006727"/>
    </source>
</evidence>
<feature type="transmembrane region" description="Helical" evidence="3">
    <location>
        <begin position="157"/>
        <end position="178"/>
    </location>
</feature>
<feature type="transmembrane region" description="Helical" evidence="3">
    <location>
        <begin position="360"/>
        <end position="377"/>
    </location>
</feature>
<accession>A0A8K0JH63</accession>
<name>A0A8K0JH63_9TREE</name>
<feature type="transmembrane region" description="Helical" evidence="3">
    <location>
        <begin position="222"/>
        <end position="242"/>
    </location>
</feature>
<sequence length="463" mass="49835">MLSSAEPRSQTHEMEILATDAPLVRELSTQKDLEHYAPAAAEDPIPQDTAENDEQAQYAEGGFGWTIVLCTFIICFHFMGILYSWGVIQSSLLSDGLASSRLLSIVGGLEVFLFAGFCIPASWLIGRYGVRNVGLVGVCTSGASLILSSWTTKNLGGLIFLQGIMFGLASGTLFMTSYPLPSQYFLRKRGLATGITSAGGGVGGAVWSIIIERLIEKVGLPWTYRIMGLSTLVFCLPAAWMLRPGYRAPKPGPSATGMKERSILRQSMFLRVLAACFIVSYPFFIPPFYVPQYAVSVGLSASQGALYSALYNIASGIGRLGFGIIADFLTGNLTSWALALLSILLSNLFVWPYATNSSGIIGFAFWCGLGSGGYFSLQSSIVAQIVGTHKINQGIGYIELATSFGYFLGPITAGILLDAFGGSDQGAKPYRPAMYLVGATTTVSFLLVVWVRISYQKRLWSKA</sequence>
<dbReference type="GO" id="GO:0022857">
    <property type="term" value="F:transmembrane transporter activity"/>
    <property type="evidence" value="ECO:0007669"/>
    <property type="project" value="InterPro"/>
</dbReference>
<feature type="transmembrane region" description="Helical" evidence="3">
    <location>
        <begin position="105"/>
        <end position="126"/>
    </location>
</feature>
<keyword evidence="3" id="KW-0472">Membrane</keyword>
<evidence type="ECO:0000256" key="3">
    <source>
        <dbReference type="SAM" id="Phobius"/>
    </source>
</evidence>
<dbReference type="Pfam" id="PF07690">
    <property type="entry name" value="MFS_1"/>
    <property type="match status" value="1"/>
</dbReference>
<protein>
    <recommendedName>
        <fullName evidence="4">Major facilitator superfamily (MFS) profile domain-containing protein</fullName>
    </recommendedName>
</protein>
<dbReference type="InterPro" id="IPR020846">
    <property type="entry name" value="MFS_dom"/>
</dbReference>